<name>A0A0A9CLJ6_ARUDO</name>
<proteinExistence type="predicted"/>
<reference evidence="1" key="2">
    <citation type="journal article" date="2015" name="Data Brief">
        <title>Shoot transcriptome of the giant reed, Arundo donax.</title>
        <authorList>
            <person name="Barrero R.A."/>
            <person name="Guerrero F.D."/>
            <person name="Moolhuijzen P."/>
            <person name="Goolsby J.A."/>
            <person name="Tidwell J."/>
            <person name="Bellgard S.E."/>
            <person name="Bellgard M.I."/>
        </authorList>
    </citation>
    <scope>NUCLEOTIDE SEQUENCE</scope>
    <source>
        <tissue evidence="1">Shoot tissue taken approximately 20 cm above the soil surface</tissue>
    </source>
</reference>
<protein>
    <submittedName>
        <fullName evidence="1">Uncharacterized protein</fullName>
    </submittedName>
</protein>
<accession>A0A0A9CLJ6</accession>
<organism evidence="1">
    <name type="scientific">Arundo donax</name>
    <name type="common">Giant reed</name>
    <name type="synonym">Donax arundinaceus</name>
    <dbReference type="NCBI Taxonomy" id="35708"/>
    <lineage>
        <taxon>Eukaryota</taxon>
        <taxon>Viridiplantae</taxon>
        <taxon>Streptophyta</taxon>
        <taxon>Embryophyta</taxon>
        <taxon>Tracheophyta</taxon>
        <taxon>Spermatophyta</taxon>
        <taxon>Magnoliopsida</taxon>
        <taxon>Liliopsida</taxon>
        <taxon>Poales</taxon>
        <taxon>Poaceae</taxon>
        <taxon>PACMAD clade</taxon>
        <taxon>Arundinoideae</taxon>
        <taxon>Arundineae</taxon>
        <taxon>Arundo</taxon>
    </lineage>
</organism>
<dbReference type="EMBL" id="GBRH01221434">
    <property type="protein sequence ID" value="JAD76461.1"/>
    <property type="molecule type" value="Transcribed_RNA"/>
</dbReference>
<sequence length="66" mass="7717">MLYYLHLCSVCYILQVSFFKNQYGLFHNRTSHVPYYPNIAQLCLHYIALHCKLGMPSINCFSVLVS</sequence>
<evidence type="ECO:0000313" key="1">
    <source>
        <dbReference type="EMBL" id="JAD76461.1"/>
    </source>
</evidence>
<dbReference type="AlphaFoldDB" id="A0A0A9CLJ6"/>
<reference evidence="1" key="1">
    <citation type="submission" date="2014-09" db="EMBL/GenBank/DDBJ databases">
        <authorList>
            <person name="Magalhaes I.L.F."/>
            <person name="Oliveira U."/>
            <person name="Santos F.R."/>
            <person name="Vidigal T.H.D.A."/>
            <person name="Brescovit A.D."/>
            <person name="Santos A.J."/>
        </authorList>
    </citation>
    <scope>NUCLEOTIDE SEQUENCE</scope>
    <source>
        <tissue evidence="1">Shoot tissue taken approximately 20 cm above the soil surface</tissue>
    </source>
</reference>